<comment type="caution">
    <text evidence="14">The sequence shown here is derived from an EMBL/GenBank/DDBJ whole genome shotgun (WGS) entry which is preliminary data.</text>
</comment>
<evidence type="ECO:0000256" key="11">
    <source>
        <dbReference type="ARBA" id="ARBA00048930"/>
    </source>
</evidence>
<dbReference type="InterPro" id="IPR002347">
    <property type="entry name" value="SDR_fam"/>
</dbReference>
<dbReference type="PANTHER" id="PTHR43550">
    <property type="entry name" value="3-KETODIHYDROSPHINGOSINE REDUCTASE"/>
    <property type="match status" value="1"/>
</dbReference>
<dbReference type="AlphaFoldDB" id="A0AAV5A452"/>
<dbReference type="EC" id="1.1.1.102" evidence="9"/>
<dbReference type="Pfam" id="PF00106">
    <property type="entry name" value="adh_short"/>
    <property type="match status" value="1"/>
</dbReference>
<dbReference type="GO" id="GO:0030148">
    <property type="term" value="P:sphingolipid biosynthetic process"/>
    <property type="evidence" value="ECO:0007669"/>
    <property type="project" value="InterPro"/>
</dbReference>
<keyword evidence="12" id="KW-0175">Coiled coil</keyword>
<comment type="pathway">
    <text evidence="3">Sphingolipid metabolism.</text>
</comment>
<evidence type="ECO:0000256" key="9">
    <source>
        <dbReference type="ARBA" id="ARBA00026112"/>
    </source>
</evidence>
<dbReference type="Gene3D" id="3.40.50.720">
    <property type="entry name" value="NAD(P)-binding Rossmann-like Domain"/>
    <property type="match status" value="1"/>
</dbReference>
<evidence type="ECO:0000256" key="10">
    <source>
        <dbReference type="ARBA" id="ARBA00044737"/>
    </source>
</evidence>
<dbReference type="PANTHER" id="PTHR43550:SF3">
    <property type="entry name" value="3-KETODIHYDROSPHINGOSINE REDUCTASE"/>
    <property type="match status" value="1"/>
</dbReference>
<evidence type="ECO:0000256" key="5">
    <source>
        <dbReference type="ARBA" id="ARBA00022857"/>
    </source>
</evidence>
<dbReference type="InterPro" id="IPR036291">
    <property type="entry name" value="NAD(P)-bd_dom_sf"/>
</dbReference>
<evidence type="ECO:0000256" key="8">
    <source>
        <dbReference type="ARBA" id="ARBA00023098"/>
    </source>
</evidence>
<dbReference type="Proteomes" id="UP001050691">
    <property type="component" value="Unassembled WGS sequence"/>
</dbReference>
<keyword evidence="7" id="KW-0560">Oxidoreductase</keyword>
<reference evidence="14" key="1">
    <citation type="submission" date="2021-10" db="EMBL/GenBank/DDBJ databases">
        <title>De novo Genome Assembly of Clathrus columnatus (Basidiomycota, Fungi) Using Illumina and Nanopore Sequence Data.</title>
        <authorList>
            <person name="Ogiso-Tanaka E."/>
            <person name="Itagaki H."/>
            <person name="Hosoya T."/>
            <person name="Hosaka K."/>
        </authorList>
    </citation>
    <scope>NUCLEOTIDE SEQUENCE</scope>
    <source>
        <strain evidence="14">MO-923</strain>
    </source>
</reference>
<protein>
    <recommendedName>
        <fullName evidence="9">3-dehydrosphinganine reductase</fullName>
        <ecNumber evidence="9">1.1.1.102</ecNumber>
    </recommendedName>
</protein>
<comment type="function">
    <text evidence="10">Catalyzes the reduction of 3'-oxosphinganine (3-ketodihydrosphingosine/KDS) to sphinganine (dihydrosphingosine/DHS), the second step of de novo sphingolipid biosynthesis.</text>
</comment>
<evidence type="ECO:0000256" key="6">
    <source>
        <dbReference type="ARBA" id="ARBA00022919"/>
    </source>
</evidence>
<keyword evidence="13" id="KW-0472">Membrane</keyword>
<evidence type="ECO:0000313" key="15">
    <source>
        <dbReference type="Proteomes" id="UP001050691"/>
    </source>
</evidence>
<comment type="catalytic activity">
    <reaction evidence="11">
        <text>sphinganine + NADP(+) = 3-oxosphinganine + NADPH + H(+)</text>
        <dbReference type="Rhea" id="RHEA:22640"/>
        <dbReference type="ChEBI" id="CHEBI:15378"/>
        <dbReference type="ChEBI" id="CHEBI:57783"/>
        <dbReference type="ChEBI" id="CHEBI:57817"/>
        <dbReference type="ChEBI" id="CHEBI:58299"/>
        <dbReference type="ChEBI" id="CHEBI:58349"/>
        <dbReference type="EC" id="1.1.1.102"/>
    </reaction>
    <physiologicalReaction direction="right-to-left" evidence="11">
        <dbReference type="Rhea" id="RHEA:22642"/>
    </physiologicalReaction>
</comment>
<keyword evidence="13" id="KW-0812">Transmembrane</keyword>
<organism evidence="14 15">
    <name type="scientific">Clathrus columnatus</name>
    <dbReference type="NCBI Taxonomy" id="1419009"/>
    <lineage>
        <taxon>Eukaryota</taxon>
        <taxon>Fungi</taxon>
        <taxon>Dikarya</taxon>
        <taxon>Basidiomycota</taxon>
        <taxon>Agaricomycotina</taxon>
        <taxon>Agaricomycetes</taxon>
        <taxon>Phallomycetidae</taxon>
        <taxon>Phallales</taxon>
        <taxon>Clathraceae</taxon>
        <taxon>Clathrus</taxon>
    </lineage>
</organism>
<evidence type="ECO:0000256" key="12">
    <source>
        <dbReference type="SAM" id="Coils"/>
    </source>
</evidence>
<evidence type="ECO:0000256" key="13">
    <source>
        <dbReference type="SAM" id="Phobius"/>
    </source>
</evidence>
<evidence type="ECO:0000256" key="3">
    <source>
        <dbReference type="ARBA" id="ARBA00004991"/>
    </source>
</evidence>
<name>A0AAV5A452_9AGAM</name>
<evidence type="ECO:0000256" key="7">
    <source>
        <dbReference type="ARBA" id="ARBA00023002"/>
    </source>
</evidence>
<dbReference type="GO" id="GO:0047560">
    <property type="term" value="F:3-dehydrosphinganine reductase activity"/>
    <property type="evidence" value="ECO:0007669"/>
    <property type="project" value="UniProtKB-EC"/>
</dbReference>
<evidence type="ECO:0000256" key="4">
    <source>
        <dbReference type="ARBA" id="ARBA00022824"/>
    </source>
</evidence>
<dbReference type="FunFam" id="3.40.50.720:FF:000468">
    <property type="entry name" value="Short-chain dehydrogenase, putative"/>
    <property type="match status" value="1"/>
</dbReference>
<feature type="transmembrane region" description="Helical" evidence="13">
    <location>
        <begin position="149"/>
        <end position="167"/>
    </location>
</feature>
<keyword evidence="15" id="KW-1185">Reference proteome</keyword>
<sequence>MFGGNKWVPKGQHCYVTGGSQGTGLSLALILVKQGAHVSIVARDANKLKQAVEKLEQARQNSDQIIRWYSHSLSTYEGAAAALEEACKPFGGRAPDVIFNCAGSSRPAYFIEETPETFKTGMDNTYWVQAYTALVASKMMARQKAKGKIVFVASTLAYFSMVGYTSYSPGKFALRGLAEALRSEFQLYEIAVHIYYPCTIYTPGYIEENKTKPRITAKIEESDSGITPEQAAEGILQCVQRGKFQHASDWITSLFRSATRGAGPGDVLDPLRNLASWNVIELPVK</sequence>
<dbReference type="SUPFAM" id="SSF51735">
    <property type="entry name" value="NAD(P)-binding Rossmann-fold domains"/>
    <property type="match status" value="1"/>
</dbReference>
<dbReference type="InterPro" id="IPR045022">
    <property type="entry name" value="KDSR-like"/>
</dbReference>
<comment type="subcellular location">
    <subcellularLocation>
        <location evidence="1">Endoplasmic reticulum</location>
    </subcellularLocation>
</comment>
<gene>
    <name evidence="14" type="ORF">Clacol_001995</name>
</gene>
<proteinExistence type="predicted"/>
<accession>A0AAV5A452</accession>
<dbReference type="EMBL" id="BPWL01000002">
    <property type="protein sequence ID" value="GJJ07790.1"/>
    <property type="molecule type" value="Genomic_DNA"/>
</dbReference>
<keyword evidence="13" id="KW-1133">Transmembrane helix</keyword>
<evidence type="ECO:0000256" key="2">
    <source>
        <dbReference type="ARBA" id="ARBA00004760"/>
    </source>
</evidence>
<keyword evidence="6" id="KW-0746">Sphingolipid metabolism</keyword>
<dbReference type="PRINTS" id="PR00081">
    <property type="entry name" value="GDHRDH"/>
</dbReference>
<feature type="coiled-coil region" evidence="12">
    <location>
        <begin position="38"/>
        <end position="65"/>
    </location>
</feature>
<evidence type="ECO:0000313" key="14">
    <source>
        <dbReference type="EMBL" id="GJJ07790.1"/>
    </source>
</evidence>
<comment type="pathway">
    <text evidence="2">Lipid metabolism; sphingolipid metabolism.</text>
</comment>
<keyword evidence="8" id="KW-0443">Lipid metabolism</keyword>
<dbReference type="GO" id="GO:0006666">
    <property type="term" value="P:3-keto-sphinganine metabolic process"/>
    <property type="evidence" value="ECO:0007669"/>
    <property type="project" value="InterPro"/>
</dbReference>
<keyword evidence="4" id="KW-0256">Endoplasmic reticulum</keyword>
<keyword evidence="5" id="KW-0521">NADP</keyword>
<evidence type="ECO:0000256" key="1">
    <source>
        <dbReference type="ARBA" id="ARBA00004240"/>
    </source>
</evidence>
<dbReference type="CDD" id="cd08939">
    <property type="entry name" value="KDSR-like_SDR_c"/>
    <property type="match status" value="1"/>
</dbReference>
<dbReference type="GO" id="GO:0005789">
    <property type="term" value="C:endoplasmic reticulum membrane"/>
    <property type="evidence" value="ECO:0007669"/>
    <property type="project" value="TreeGrafter"/>
</dbReference>